<dbReference type="GO" id="GO:0005615">
    <property type="term" value="C:extracellular space"/>
    <property type="evidence" value="ECO:0007669"/>
    <property type="project" value="InterPro"/>
</dbReference>
<dbReference type="GO" id="GO:0006506">
    <property type="term" value="P:GPI anchor biosynthetic process"/>
    <property type="evidence" value="ECO:0007669"/>
    <property type="project" value="UniProtKB-KW"/>
</dbReference>
<keyword evidence="7" id="KW-0808">Transferase</keyword>
<feature type="non-terminal residue" evidence="9">
    <location>
        <position position="1"/>
    </location>
</feature>
<dbReference type="InterPro" id="IPR007704">
    <property type="entry name" value="PIG-M"/>
</dbReference>
<keyword evidence="7" id="KW-1133">Transmembrane helix</keyword>
<dbReference type="GO" id="GO:0051751">
    <property type="term" value="F:alpha-1,4-mannosyltransferase activity"/>
    <property type="evidence" value="ECO:0007669"/>
    <property type="project" value="InterPro"/>
</dbReference>
<dbReference type="GO" id="GO:0004376">
    <property type="term" value="F:GPI mannosyltransferase activity"/>
    <property type="evidence" value="ECO:0007669"/>
    <property type="project" value="InterPro"/>
</dbReference>
<dbReference type="PANTHER" id="PTHR11461:SF204">
    <property type="entry name" value="SERPIN B6"/>
    <property type="match status" value="1"/>
</dbReference>
<evidence type="ECO:0000256" key="2">
    <source>
        <dbReference type="ARBA" id="ARBA00006426"/>
    </source>
</evidence>
<evidence type="ECO:0000313" key="10">
    <source>
        <dbReference type="Proteomes" id="UP001153269"/>
    </source>
</evidence>
<accession>A0A9N7YQA3</accession>
<evidence type="ECO:0000256" key="4">
    <source>
        <dbReference type="ARBA" id="ARBA00022690"/>
    </source>
</evidence>
<keyword evidence="4" id="KW-0646">Protease inhibitor</keyword>
<protein>
    <recommendedName>
        <fullName evidence="7">GPI alpha-1,4-mannosyltransferase I, catalytic subunit</fullName>
        <ecNumber evidence="7">2.4.1.-</ecNumber>
    </recommendedName>
    <alternativeName>
        <fullName evidence="7">GPI mannosyltransferase I</fullName>
    </alternativeName>
</protein>
<dbReference type="InterPro" id="IPR036186">
    <property type="entry name" value="Serpin_sf"/>
</dbReference>
<dbReference type="InterPro" id="IPR000215">
    <property type="entry name" value="Serpin_fam"/>
</dbReference>
<dbReference type="EMBL" id="CADEAL010001562">
    <property type="protein sequence ID" value="CAB1433501.1"/>
    <property type="molecule type" value="Genomic_DNA"/>
</dbReference>
<keyword evidence="7" id="KW-0256">Endoplasmic reticulum</keyword>
<dbReference type="CDD" id="cd19956">
    <property type="entry name" value="serpinB"/>
    <property type="match status" value="1"/>
</dbReference>
<comment type="caution">
    <text evidence="9">The sequence shown here is derived from an EMBL/GenBank/DDBJ whole genome shotgun (WGS) entry which is preliminary data.</text>
</comment>
<dbReference type="Gene3D" id="3.30.497.10">
    <property type="entry name" value="Antithrombin, subunit I, domain 2"/>
    <property type="match status" value="2"/>
</dbReference>
<comment type="pathway">
    <text evidence="7">Glycolipid biosynthesis; glycosylphosphatidylinositol-anchor biosynthesis.</text>
</comment>
<dbReference type="Pfam" id="PF05007">
    <property type="entry name" value="Mannosyl_trans"/>
    <property type="match status" value="1"/>
</dbReference>
<keyword evidence="5" id="KW-0722">Serine protease inhibitor</keyword>
<comment type="subcellular location">
    <subcellularLocation>
        <location evidence="1">Cytoplasm</location>
    </subcellularLocation>
    <subcellularLocation>
        <location evidence="7">Endoplasmic reticulum membrane</location>
        <topology evidence="7">Multi-pass membrane protein</topology>
    </subcellularLocation>
</comment>
<comment type="function">
    <text evidence="7">Catalytic subunit of the glycosylphosphatidylinositol-mannosyltransferase I complex which catalyzes the transfer of the first mannose, via an alpha-1,4 bond from a dolichol-phosphate-mannose (Dol-P-Man) to the glucosaminyl acyl phosphatidylinositol (GlcN-(acyl)PI) intermediate to generate alpha-D-Man-(1-&gt;4)-alpha-D-GlcN-(1-&gt;6)-(1-radyl,2-acyl-sn-glycero-3-phospho)-2-acyl-inositol and participates in the sixth step of the glycosylphosphatidylinositol-anchor biosynthesis.</text>
</comment>
<keyword evidence="7" id="KW-0472">Membrane</keyword>
<comment type="similarity">
    <text evidence="2">Belongs to the serpin family. Ov-serpin subfamily.</text>
</comment>
<comment type="similarity">
    <text evidence="7">Belongs to the PIGM family.</text>
</comment>
<keyword evidence="6" id="KW-0007">Acetylation</keyword>
<organism evidence="9 10">
    <name type="scientific">Pleuronectes platessa</name>
    <name type="common">European plaice</name>
    <dbReference type="NCBI Taxonomy" id="8262"/>
    <lineage>
        <taxon>Eukaryota</taxon>
        <taxon>Metazoa</taxon>
        <taxon>Chordata</taxon>
        <taxon>Craniata</taxon>
        <taxon>Vertebrata</taxon>
        <taxon>Euteleostomi</taxon>
        <taxon>Actinopterygii</taxon>
        <taxon>Neopterygii</taxon>
        <taxon>Teleostei</taxon>
        <taxon>Neoteleostei</taxon>
        <taxon>Acanthomorphata</taxon>
        <taxon>Carangaria</taxon>
        <taxon>Pleuronectiformes</taxon>
        <taxon>Pleuronectoidei</taxon>
        <taxon>Pleuronectidae</taxon>
        <taxon>Pleuronectes</taxon>
    </lineage>
</organism>
<feature type="transmembrane region" description="Helical" evidence="7">
    <location>
        <begin position="195"/>
        <end position="213"/>
    </location>
</feature>
<feature type="transmembrane region" description="Helical" evidence="7">
    <location>
        <begin position="171"/>
        <end position="188"/>
    </location>
</feature>
<dbReference type="EC" id="2.4.1.-" evidence="7"/>
<feature type="transmembrane region" description="Helical" evidence="7">
    <location>
        <begin position="219"/>
        <end position="239"/>
    </location>
</feature>
<dbReference type="PANTHER" id="PTHR11461">
    <property type="entry name" value="SERINE PROTEASE INHIBITOR, SERPIN"/>
    <property type="match status" value="1"/>
</dbReference>
<dbReference type="Gene3D" id="2.30.39.10">
    <property type="entry name" value="Alpha-1-antitrypsin, domain 1"/>
    <property type="match status" value="1"/>
</dbReference>
<dbReference type="AlphaFoldDB" id="A0A9N7YQA3"/>
<evidence type="ECO:0000256" key="7">
    <source>
        <dbReference type="RuleBase" id="RU365064"/>
    </source>
</evidence>
<dbReference type="SMART" id="SM00093">
    <property type="entry name" value="SERPIN"/>
    <property type="match status" value="1"/>
</dbReference>
<feature type="transmembrane region" description="Helical" evidence="7">
    <location>
        <begin position="268"/>
        <end position="287"/>
    </location>
</feature>
<comment type="caution">
    <text evidence="7">Lacks conserved residue(s) required for the propagation of feature annotation.</text>
</comment>
<dbReference type="Pfam" id="PF00079">
    <property type="entry name" value="Serpin"/>
    <property type="match status" value="1"/>
</dbReference>
<evidence type="ECO:0000256" key="1">
    <source>
        <dbReference type="ARBA" id="ARBA00004496"/>
    </source>
</evidence>
<name>A0A9N7YQA3_PLEPL</name>
<gene>
    <name evidence="9" type="ORF">PLEPLA_LOCUS21592</name>
</gene>
<evidence type="ECO:0000256" key="6">
    <source>
        <dbReference type="ARBA" id="ARBA00022990"/>
    </source>
</evidence>
<evidence type="ECO:0000256" key="5">
    <source>
        <dbReference type="ARBA" id="ARBA00022900"/>
    </source>
</evidence>
<keyword evidence="7" id="KW-0328">Glycosyltransferase</keyword>
<dbReference type="FunFam" id="2.30.39.10:FF:000014">
    <property type="entry name" value="Serpin family B member 9"/>
    <property type="match status" value="1"/>
</dbReference>
<proteinExistence type="inferred from homology"/>
<dbReference type="InterPro" id="IPR042178">
    <property type="entry name" value="Serpin_sf_1"/>
</dbReference>
<reference evidence="9" key="1">
    <citation type="submission" date="2020-03" db="EMBL/GenBank/DDBJ databases">
        <authorList>
            <person name="Weist P."/>
        </authorList>
    </citation>
    <scope>NUCLEOTIDE SEQUENCE</scope>
</reference>
<feature type="transmembrane region" description="Helical" evidence="7">
    <location>
        <begin position="135"/>
        <end position="159"/>
    </location>
</feature>
<keyword evidence="7" id="KW-0812">Transmembrane</keyword>
<keyword evidence="10" id="KW-1185">Reference proteome</keyword>
<dbReference type="GO" id="GO:0004867">
    <property type="term" value="F:serine-type endopeptidase inhibitor activity"/>
    <property type="evidence" value="ECO:0007669"/>
    <property type="project" value="UniProtKB-KW"/>
</dbReference>
<dbReference type="Proteomes" id="UP001153269">
    <property type="component" value="Unassembled WGS sequence"/>
</dbReference>
<feature type="domain" description="Serpin" evidence="8">
    <location>
        <begin position="254"/>
        <end position="601"/>
    </location>
</feature>
<evidence type="ECO:0000313" key="9">
    <source>
        <dbReference type="EMBL" id="CAB1433501.1"/>
    </source>
</evidence>
<dbReference type="GO" id="GO:0005789">
    <property type="term" value="C:endoplasmic reticulum membrane"/>
    <property type="evidence" value="ECO:0007669"/>
    <property type="project" value="UniProtKB-SubCell"/>
</dbReference>
<dbReference type="SUPFAM" id="SSF56574">
    <property type="entry name" value="Serpins"/>
    <property type="match status" value="2"/>
</dbReference>
<dbReference type="FunFam" id="3.30.497.10:FF:000001">
    <property type="entry name" value="Serine protease inhibitor"/>
    <property type="match status" value="1"/>
</dbReference>
<evidence type="ECO:0000256" key="3">
    <source>
        <dbReference type="ARBA" id="ARBA00022490"/>
    </source>
</evidence>
<keyword evidence="3" id="KW-0963">Cytoplasm</keyword>
<dbReference type="InterPro" id="IPR023796">
    <property type="entry name" value="Serpin_dom"/>
</dbReference>
<dbReference type="InterPro" id="IPR042185">
    <property type="entry name" value="Serpin_sf_2"/>
</dbReference>
<sequence length="611" mass="69340">SLKTKHCQDNVHADFSKLLNALNKADAPYSLSVANRLYGEQSYQFVEDFLGETRKHYNAELESVDFKTSHEAARLNINTWVEKQTQGKIPDVLAQGVVDNMTRLVLVNAIYFKGSWNEQFKESDTVDAQFRINKLILLLAASWAFRTDLAFSCFLHTAIFVSFNKVCTSQYFLWYLCLLPLVIPHLSLSLKQGAGLLLLWFAGQGIWLGPAYFLEFEGYNTFLLIWLAGLLFLIINYTMASSAALSKANTCFCLDLFKKLSDNDQAANVFYSPFSISLALAMVMLGARGNTHTQMSESLKTKHCQDNVHADFSKLLNALNKADAQYSLSVANRLYGEQSYQFVEDFLGETRKHYDAELESVDFKTSHEAARLNINTWVEKQTQGKIPDVLAQGVVDNMTRLVLVNAIYFKGSWNEQFKESHTVDAQFRINKKERKPVKMMYQETEFPLIFISEVNCQVLEIPYKGEELSMLIFLPKDIDDSSTGLEKLEEKLTYENFVKWTRRDKMDNQEVELGLPRFKLEESYDMKDVLISMGMVDAFDMAMSDFSGMSPSKDLVLSKVVHKAFVEFNEVGTEAAAATALVMTHCVLDSRFQSDSLQTIPSSSLSDITPQ</sequence>
<keyword evidence="7" id="KW-0337">GPI-anchor biosynthesis</keyword>
<evidence type="ECO:0000259" key="8">
    <source>
        <dbReference type="SMART" id="SM00093"/>
    </source>
</evidence>